<feature type="transmembrane region" description="Helical" evidence="1">
    <location>
        <begin position="66"/>
        <end position="89"/>
    </location>
</feature>
<protein>
    <submittedName>
        <fullName evidence="2">Uncharacterized protein</fullName>
    </submittedName>
</protein>
<evidence type="ECO:0000313" key="2">
    <source>
        <dbReference type="EMBL" id="OWZ04634.1"/>
    </source>
</evidence>
<keyword evidence="1" id="KW-1133">Transmembrane helix</keyword>
<keyword evidence="1" id="KW-0812">Transmembrane</keyword>
<name>A0A225VHP8_9STRA</name>
<evidence type="ECO:0000256" key="1">
    <source>
        <dbReference type="SAM" id="Phobius"/>
    </source>
</evidence>
<dbReference type="AlphaFoldDB" id="A0A225VHP8"/>
<sequence length="95" mass="10761">MELHMKDFGSGFRCFSAAIVLTGTKFMTHAAVLTASSRHFLETYSWYYLNKTPAQALSEAFLLRCVWYRLLVLDIMVVDATLALLVNVLPTVIRT</sequence>
<organism evidence="2 3">
    <name type="scientific">Phytophthora megakarya</name>
    <dbReference type="NCBI Taxonomy" id="4795"/>
    <lineage>
        <taxon>Eukaryota</taxon>
        <taxon>Sar</taxon>
        <taxon>Stramenopiles</taxon>
        <taxon>Oomycota</taxon>
        <taxon>Peronosporomycetes</taxon>
        <taxon>Peronosporales</taxon>
        <taxon>Peronosporaceae</taxon>
        <taxon>Phytophthora</taxon>
    </lineage>
</organism>
<dbReference type="EMBL" id="NBNE01004856">
    <property type="protein sequence ID" value="OWZ04634.1"/>
    <property type="molecule type" value="Genomic_DNA"/>
</dbReference>
<proteinExistence type="predicted"/>
<keyword evidence="3" id="KW-1185">Reference proteome</keyword>
<accession>A0A225VHP8</accession>
<keyword evidence="1" id="KW-0472">Membrane</keyword>
<reference evidence="3" key="1">
    <citation type="submission" date="2017-03" db="EMBL/GenBank/DDBJ databases">
        <title>Phytopthora megakarya and P. palmivora, two closely related causual agents of cacao black pod achieved similar genome size and gene model numbers by different mechanisms.</title>
        <authorList>
            <person name="Ali S."/>
            <person name="Shao J."/>
            <person name="Larry D.J."/>
            <person name="Kronmiller B."/>
            <person name="Shen D."/>
            <person name="Strem M.D."/>
            <person name="Melnick R.L."/>
            <person name="Guiltinan M.J."/>
            <person name="Tyler B.M."/>
            <person name="Meinhardt L.W."/>
            <person name="Bailey B.A."/>
        </authorList>
    </citation>
    <scope>NUCLEOTIDE SEQUENCE [LARGE SCALE GENOMIC DNA]</scope>
    <source>
        <strain evidence="3">zdho120</strain>
    </source>
</reference>
<evidence type="ECO:0000313" key="3">
    <source>
        <dbReference type="Proteomes" id="UP000198211"/>
    </source>
</evidence>
<dbReference type="Proteomes" id="UP000198211">
    <property type="component" value="Unassembled WGS sequence"/>
</dbReference>
<gene>
    <name evidence="2" type="ORF">PHMEG_00023427</name>
</gene>
<comment type="caution">
    <text evidence="2">The sequence shown here is derived from an EMBL/GenBank/DDBJ whole genome shotgun (WGS) entry which is preliminary data.</text>
</comment>